<dbReference type="Proteomes" id="UP000321310">
    <property type="component" value="Unassembled WGS sequence"/>
</dbReference>
<keyword evidence="1" id="KW-0472">Membrane</keyword>
<proteinExistence type="predicted"/>
<reference evidence="2 3" key="1">
    <citation type="submission" date="2019-07" db="EMBL/GenBank/DDBJ databases">
        <title>Rapid identification of Enteric Bacteria from Whole Genome Sequences (WGS) using Average Nucleotide Identity (ANI).</title>
        <authorList>
            <person name="Lane C."/>
        </authorList>
    </citation>
    <scope>NUCLEOTIDE SEQUENCE [LARGE SCALE GENOMIC DNA]</scope>
    <source>
        <strain evidence="2 3">2016D-0250</strain>
    </source>
</reference>
<sequence>MDNWTKLQDLNLVEVQRRTQIELACLELIVKKDFKTLSRFNVNGYIKILQREYDLDFTSFLEEYHAYLEENGIEKKNHVHISPRVNSYTKEGSNLWYFVIIIAVVLIILIAFGASRFFQNFTDENTTNILEQEQVVLEDKNDDNKSEEVVNFFASEEKNPIIEENKSDVNVENNITLEQNQDENITNEDIDNNQVVLLKESVIKPSAELWIGMIDLKDHKKSSMIIKKDYVLSLQKDMLITTGHAAFSMNDENNNTLEFKNGLSKFLIIKDGQIKQITKAEFMKENKGKLW</sequence>
<protein>
    <submittedName>
        <fullName evidence="2">Uncharacterized protein</fullName>
    </submittedName>
</protein>
<keyword evidence="1" id="KW-0812">Transmembrane</keyword>
<organism evidence="2 3">
    <name type="scientific">Campylobacter peloridis</name>
    <dbReference type="NCBI Taxonomy" id="488546"/>
    <lineage>
        <taxon>Bacteria</taxon>
        <taxon>Pseudomonadati</taxon>
        <taxon>Campylobacterota</taxon>
        <taxon>Epsilonproteobacteria</taxon>
        <taxon>Campylobacterales</taxon>
        <taxon>Campylobacteraceae</taxon>
        <taxon>Campylobacter</taxon>
    </lineage>
</organism>
<accession>A0A5C7DN76</accession>
<keyword evidence="1" id="KW-1133">Transmembrane helix</keyword>
<dbReference type="AlphaFoldDB" id="A0A5C7DN76"/>
<dbReference type="EMBL" id="VOWB01000028">
    <property type="protein sequence ID" value="TXE83230.1"/>
    <property type="molecule type" value="Genomic_DNA"/>
</dbReference>
<gene>
    <name evidence="2" type="ORF">FPD46_03315</name>
</gene>
<dbReference type="RefSeq" id="WP_147575325.1">
    <property type="nucleotide sequence ID" value="NZ_VOWB01000028.1"/>
</dbReference>
<evidence type="ECO:0000313" key="2">
    <source>
        <dbReference type="EMBL" id="TXE83230.1"/>
    </source>
</evidence>
<evidence type="ECO:0000256" key="1">
    <source>
        <dbReference type="SAM" id="Phobius"/>
    </source>
</evidence>
<feature type="transmembrane region" description="Helical" evidence="1">
    <location>
        <begin position="95"/>
        <end position="114"/>
    </location>
</feature>
<evidence type="ECO:0000313" key="3">
    <source>
        <dbReference type="Proteomes" id="UP000321310"/>
    </source>
</evidence>
<comment type="caution">
    <text evidence="2">The sequence shown here is derived from an EMBL/GenBank/DDBJ whole genome shotgun (WGS) entry which is preliminary data.</text>
</comment>
<name>A0A5C7DN76_9BACT</name>